<keyword evidence="3" id="KW-0829">Tyrosine-protein kinase</keyword>
<accession>A0A239GW90</accession>
<evidence type="ECO:0000313" key="4">
    <source>
        <dbReference type="Proteomes" id="UP000198284"/>
    </source>
</evidence>
<dbReference type="InterPro" id="IPR037257">
    <property type="entry name" value="T2SS_E_N_sf"/>
</dbReference>
<name>A0A239GW90_9BURK</name>
<dbReference type="AlphaFoldDB" id="A0A239GW90"/>
<keyword evidence="3" id="KW-0675">Receptor</keyword>
<keyword evidence="4" id="KW-1185">Reference proteome</keyword>
<dbReference type="NCBIfam" id="TIGR01007">
    <property type="entry name" value="eps_fam"/>
    <property type="match status" value="1"/>
</dbReference>
<dbReference type="InterPro" id="IPR027417">
    <property type="entry name" value="P-loop_NTPase"/>
</dbReference>
<sequence>MTTPNYLQVTTDENVSEIFRRPSRPIGTILVDAGRLESDDIENICVFQQKSDCLFGEAAVRMGLLSETDVAQALLRQFDCGYLVRGRSRVHHEVFAAYEMTSGRTEILRRLRSSILACLAEHDNDERVLSIISAHRMEGRSILAANLAVLFSQLGKRTLLIDADFRHPRQHSLFGIDNKSGLSSVLAGRVSLDVLRKVEGLDYLAILPAGICPPNPSELLERPIFSLVLNQLVAQFDMILVDTPAYDLYGDAHSVSRHGRNALVVVKDGVGQIDALRSLMADSMSARVNVIGSVLNTF</sequence>
<dbReference type="GO" id="GO:0005524">
    <property type="term" value="F:ATP binding"/>
    <property type="evidence" value="ECO:0007669"/>
    <property type="project" value="UniProtKB-KW"/>
</dbReference>
<evidence type="ECO:0000313" key="3">
    <source>
        <dbReference type="EMBL" id="SNS73125.1"/>
    </source>
</evidence>
<dbReference type="Gene3D" id="1.10.40.70">
    <property type="match status" value="1"/>
</dbReference>
<dbReference type="RefSeq" id="WP_143131217.1">
    <property type="nucleotide sequence ID" value="NZ_FZOT01000005.1"/>
</dbReference>
<dbReference type="GO" id="GO:0004713">
    <property type="term" value="F:protein tyrosine kinase activity"/>
    <property type="evidence" value="ECO:0007669"/>
    <property type="project" value="UniProtKB-KW"/>
</dbReference>
<dbReference type="PANTHER" id="PTHR32309">
    <property type="entry name" value="TYROSINE-PROTEIN KINASE"/>
    <property type="match status" value="1"/>
</dbReference>
<organism evidence="3 4">
    <name type="scientific">Noviherbaspirillum humi</name>
    <dbReference type="NCBI Taxonomy" id="1688639"/>
    <lineage>
        <taxon>Bacteria</taxon>
        <taxon>Pseudomonadati</taxon>
        <taxon>Pseudomonadota</taxon>
        <taxon>Betaproteobacteria</taxon>
        <taxon>Burkholderiales</taxon>
        <taxon>Oxalobacteraceae</taxon>
        <taxon>Noviherbaspirillum</taxon>
    </lineage>
</organism>
<keyword evidence="3" id="KW-0418">Kinase</keyword>
<dbReference type="InterPro" id="IPR005702">
    <property type="entry name" value="Wzc-like_C"/>
</dbReference>
<gene>
    <name evidence="3" type="ORF">SAMN06265795_105213</name>
</gene>
<proteinExistence type="predicted"/>
<protein>
    <submittedName>
        <fullName evidence="3">Receptor protein-tyrosine kinase</fullName>
    </submittedName>
</protein>
<evidence type="ECO:0000256" key="1">
    <source>
        <dbReference type="ARBA" id="ARBA00022741"/>
    </source>
</evidence>
<dbReference type="EMBL" id="FZOT01000005">
    <property type="protein sequence ID" value="SNS73125.1"/>
    <property type="molecule type" value="Genomic_DNA"/>
</dbReference>
<dbReference type="OrthoDB" id="9808257at2"/>
<evidence type="ECO:0000256" key="2">
    <source>
        <dbReference type="ARBA" id="ARBA00022840"/>
    </source>
</evidence>
<dbReference type="Gene3D" id="3.40.50.300">
    <property type="entry name" value="P-loop containing nucleotide triphosphate hydrolases"/>
    <property type="match status" value="1"/>
</dbReference>
<dbReference type="PANTHER" id="PTHR32309:SF31">
    <property type="entry name" value="CAPSULAR EXOPOLYSACCHARIDE FAMILY"/>
    <property type="match status" value="1"/>
</dbReference>
<keyword evidence="2" id="KW-0067">ATP-binding</keyword>
<keyword evidence="1" id="KW-0547">Nucleotide-binding</keyword>
<keyword evidence="3" id="KW-0808">Transferase</keyword>
<dbReference type="SUPFAM" id="SSF160246">
    <property type="entry name" value="EspE N-terminal domain-like"/>
    <property type="match status" value="1"/>
</dbReference>
<reference evidence="3 4" key="1">
    <citation type="submission" date="2017-06" db="EMBL/GenBank/DDBJ databases">
        <authorList>
            <person name="Kim H.J."/>
            <person name="Triplett B.A."/>
        </authorList>
    </citation>
    <scope>NUCLEOTIDE SEQUENCE [LARGE SCALE GENOMIC DNA]</scope>
    <source>
        <strain evidence="3 4">U15</strain>
    </source>
</reference>
<dbReference type="InterPro" id="IPR050445">
    <property type="entry name" value="Bact_polysacc_biosynth/exp"/>
</dbReference>
<dbReference type="SUPFAM" id="SSF52540">
    <property type="entry name" value="P-loop containing nucleoside triphosphate hydrolases"/>
    <property type="match status" value="1"/>
</dbReference>
<dbReference type="CDD" id="cd05387">
    <property type="entry name" value="BY-kinase"/>
    <property type="match status" value="1"/>
</dbReference>
<dbReference type="Proteomes" id="UP000198284">
    <property type="component" value="Unassembled WGS sequence"/>
</dbReference>